<dbReference type="InterPro" id="IPR020189">
    <property type="entry name" value="IF5A_C"/>
</dbReference>
<dbReference type="AlphaFoldDB" id="R9API1"/>
<dbReference type="CDD" id="cd00076">
    <property type="entry name" value="HFD_SF"/>
    <property type="match status" value="1"/>
</dbReference>
<evidence type="ECO:0000259" key="12">
    <source>
        <dbReference type="SMART" id="SM01376"/>
    </source>
</evidence>
<dbReference type="InterPro" id="IPR019769">
    <property type="entry name" value="Trans_elong_IF5A_hypusine_site"/>
</dbReference>
<dbReference type="GO" id="GO:0045901">
    <property type="term" value="P:positive regulation of translational elongation"/>
    <property type="evidence" value="ECO:0007669"/>
    <property type="project" value="InterPro"/>
</dbReference>
<accession>R9API1</accession>
<dbReference type="SUPFAM" id="SSF50104">
    <property type="entry name" value="Translation proteins SH3-like domain"/>
    <property type="match status" value="1"/>
</dbReference>
<dbReference type="InterPro" id="IPR006565">
    <property type="entry name" value="BTP"/>
</dbReference>
<dbReference type="NCBIfam" id="TIGR00037">
    <property type="entry name" value="eIF_5A"/>
    <property type="match status" value="1"/>
</dbReference>
<dbReference type="Pfam" id="PF07524">
    <property type="entry name" value="Bromo_TP"/>
    <property type="match status" value="1"/>
</dbReference>
<dbReference type="SUPFAM" id="SSF47113">
    <property type="entry name" value="Histone-fold"/>
    <property type="match status" value="1"/>
</dbReference>
<evidence type="ECO:0000256" key="7">
    <source>
        <dbReference type="ARBA" id="ARBA00022917"/>
    </source>
</evidence>
<keyword evidence="9" id="KW-0385">Hypusine</keyword>
<dbReference type="GeneID" id="20374980"/>
<dbReference type="PROSITE" id="PS00302">
    <property type="entry name" value="IF5A_HYPUSINE"/>
    <property type="match status" value="1"/>
</dbReference>
<keyword evidence="10" id="KW-0804">Transcription</keyword>
<dbReference type="SMART" id="SM01376">
    <property type="entry name" value="eIF-5a"/>
    <property type="match status" value="1"/>
</dbReference>
<evidence type="ECO:0000256" key="11">
    <source>
        <dbReference type="ARBA" id="ARBA00023242"/>
    </source>
</evidence>
<evidence type="ECO:0000256" key="6">
    <source>
        <dbReference type="ARBA" id="ARBA00022884"/>
    </source>
</evidence>
<evidence type="ECO:0000256" key="4">
    <source>
        <dbReference type="ARBA" id="ARBA00022490"/>
    </source>
</evidence>
<dbReference type="KEGG" id="wic:J056_002028"/>
<evidence type="ECO:0000256" key="3">
    <source>
        <dbReference type="ARBA" id="ARBA00006016"/>
    </source>
</evidence>
<dbReference type="InterPro" id="IPR014722">
    <property type="entry name" value="Rib_uL2_dom2"/>
</dbReference>
<dbReference type="GO" id="GO:0003746">
    <property type="term" value="F:translation elongation factor activity"/>
    <property type="evidence" value="ECO:0007669"/>
    <property type="project" value="UniProtKB-KW"/>
</dbReference>
<dbReference type="Gene3D" id="2.30.30.30">
    <property type="match status" value="1"/>
</dbReference>
<keyword evidence="11" id="KW-0539">Nucleus</keyword>
<proteinExistence type="inferred from homology"/>
<dbReference type="InterPro" id="IPR048670">
    <property type="entry name" value="IF5A-like_N"/>
</dbReference>
<dbReference type="InterPro" id="IPR008991">
    <property type="entry name" value="Translation_prot_SH3-like_sf"/>
</dbReference>
<evidence type="ECO:0000256" key="8">
    <source>
        <dbReference type="ARBA" id="ARBA00023015"/>
    </source>
</evidence>
<dbReference type="GO" id="GO:0045905">
    <property type="term" value="P:positive regulation of translational termination"/>
    <property type="evidence" value="ECO:0007669"/>
    <property type="project" value="InterPro"/>
</dbReference>
<evidence type="ECO:0000313" key="14">
    <source>
        <dbReference type="Proteomes" id="UP000014064"/>
    </source>
</evidence>
<gene>
    <name evidence="13" type="ORF">J056_002028</name>
</gene>
<sequence length="612" mass="67600">MNRNSIASVSHSYLSLIVLRILAANGFNRSSQQSIESLTHVLECFLLNLAQSAADYAHIGRRSDVSTHDAASAVHDALGDNYLDSLHDLIEDSPRLHLNKSPWEIECQKALSDPEFVGYNLRPRAVRYDYDRVPEFPTASLTRSSSDMDIEDDNDLFGQSEQQQEAVEVEKEIDCEETFDVDDATLIPPKKRFKDDAQLVPAGFPDLPTQNPLEDLPDAEDIHATPQLPKARQQDVTQDIYDPYLNPIPYNQSQLSSLHPYTPLTAENSKEGADSVSEADFLALLLNAHSSAAQIPQLNKSNGKNVQRERVGTLLSAVTLSDFSAADSLYGMFPAAGLKTQATAPAPSHYQSNKEKESMDNYADKLRPVAALPSSAVAANALFKARSPLAALARVLPSDFNRRVTRMKHPEALHDPAHKHKFTYGRPHSVPGKEKDEKGHLIYTWDHKLKDWGKMSDHEDQPTFESAGAGAAQTYPAQCSSLRKNGHVVIKGMPCKIVDMSTSKTGKHGHAKVNLTALDIFTGKKYEDVSPSTHNMDVPNVKRTEFQLVDVDDGFLSLLMPNGDSKDDVKVPEGELGEKLEKDFKDGKDLMVSILSAMDRESCVGYKEAPQN</sequence>
<dbReference type="eggNOG" id="KOG3271">
    <property type="taxonomic scope" value="Eukaryota"/>
</dbReference>
<dbReference type="GO" id="GO:0006452">
    <property type="term" value="P:translational frameshifting"/>
    <property type="evidence" value="ECO:0007669"/>
    <property type="project" value="UniProtKB-ARBA"/>
</dbReference>
<evidence type="ECO:0000313" key="13">
    <source>
        <dbReference type="EMBL" id="EOR03950.1"/>
    </source>
</evidence>
<dbReference type="EMBL" id="KE007225">
    <property type="protein sequence ID" value="EOR03950.1"/>
    <property type="molecule type" value="Genomic_DNA"/>
</dbReference>
<dbReference type="CDD" id="cd04468">
    <property type="entry name" value="S1_eIF5A"/>
    <property type="match status" value="1"/>
</dbReference>
<dbReference type="GO" id="GO:0003743">
    <property type="term" value="F:translation initiation factor activity"/>
    <property type="evidence" value="ECO:0007669"/>
    <property type="project" value="UniProtKB-KW"/>
</dbReference>
<dbReference type="Gene3D" id="1.10.20.10">
    <property type="entry name" value="Histone, subunit A"/>
    <property type="match status" value="1"/>
</dbReference>
<keyword evidence="5" id="KW-0251">Elongation factor</keyword>
<dbReference type="GO" id="GO:0005737">
    <property type="term" value="C:cytoplasm"/>
    <property type="evidence" value="ECO:0007669"/>
    <property type="project" value="UniProtKB-SubCell"/>
</dbReference>
<dbReference type="Proteomes" id="UP000014064">
    <property type="component" value="Unassembled WGS sequence"/>
</dbReference>
<dbReference type="STRING" id="1299270.R9API1"/>
<keyword evidence="13" id="KW-0396">Initiation factor</keyword>
<dbReference type="FunFam" id="2.40.50.140:FF:000034">
    <property type="entry name" value="Eukaryotic translation initiation factor 5A"/>
    <property type="match status" value="1"/>
</dbReference>
<evidence type="ECO:0000256" key="2">
    <source>
        <dbReference type="ARBA" id="ARBA00004496"/>
    </source>
</evidence>
<dbReference type="Pfam" id="PF01287">
    <property type="entry name" value="eIF-5a"/>
    <property type="match status" value="1"/>
</dbReference>
<keyword evidence="6" id="KW-0694">RNA-binding</keyword>
<reference evidence="14" key="1">
    <citation type="journal article" date="2013" name="BMC Genomics">
        <title>Genome and transcriptome sequencing of the halophilic fungus Wallemia ichthyophaga: haloadaptations present and absent.</title>
        <authorList>
            <person name="Zajc J."/>
            <person name="Liu Y."/>
            <person name="Dai W."/>
            <person name="Yang Z."/>
            <person name="Hu J."/>
            <person name="Gostincar C."/>
            <person name="Gunde-Cimerman N."/>
        </authorList>
    </citation>
    <scope>NUCLEOTIDE SEQUENCE [LARGE SCALE GENOMIC DNA]</scope>
    <source>
        <strain evidence="14">EXF-994 / CBS 113033</strain>
    </source>
</reference>
<dbReference type="HOGENOM" id="CLU_446332_0_0_1"/>
<dbReference type="InterPro" id="IPR012340">
    <property type="entry name" value="NA-bd_OB-fold"/>
</dbReference>
<dbReference type="Gene3D" id="2.40.50.140">
    <property type="entry name" value="Nucleic acid-binding proteins"/>
    <property type="match status" value="1"/>
</dbReference>
<dbReference type="PANTHER" id="PTHR11673">
    <property type="entry name" value="TRANSLATION INITIATION FACTOR 5A FAMILY MEMBER"/>
    <property type="match status" value="1"/>
</dbReference>
<evidence type="ECO:0000256" key="1">
    <source>
        <dbReference type="ARBA" id="ARBA00004123"/>
    </source>
</evidence>
<comment type="subcellular location">
    <subcellularLocation>
        <location evidence="2">Cytoplasm</location>
    </subcellularLocation>
    <subcellularLocation>
        <location evidence="1">Nucleus</location>
    </subcellularLocation>
</comment>
<dbReference type="RefSeq" id="XP_009266167.1">
    <property type="nucleotide sequence ID" value="XM_009267892.1"/>
</dbReference>
<dbReference type="GO" id="GO:0005634">
    <property type="term" value="C:nucleus"/>
    <property type="evidence" value="ECO:0007669"/>
    <property type="project" value="UniProtKB-SubCell"/>
</dbReference>
<keyword evidence="7" id="KW-0648">Protein biosynthesis</keyword>
<dbReference type="SUPFAM" id="SSF50249">
    <property type="entry name" value="Nucleic acid-binding proteins"/>
    <property type="match status" value="1"/>
</dbReference>
<evidence type="ECO:0000256" key="5">
    <source>
        <dbReference type="ARBA" id="ARBA00022768"/>
    </source>
</evidence>
<organism evidence="13 14">
    <name type="scientific">Wallemia ichthyophaga (strain EXF-994 / CBS 113033)</name>
    <dbReference type="NCBI Taxonomy" id="1299270"/>
    <lineage>
        <taxon>Eukaryota</taxon>
        <taxon>Fungi</taxon>
        <taxon>Dikarya</taxon>
        <taxon>Basidiomycota</taxon>
        <taxon>Wallemiomycotina</taxon>
        <taxon>Wallemiomycetes</taxon>
        <taxon>Wallemiales</taxon>
        <taxon>Wallemiaceae</taxon>
        <taxon>Wallemia</taxon>
    </lineage>
</organism>
<keyword evidence="4" id="KW-0963">Cytoplasm</keyword>
<dbReference type="GO" id="GO:0043022">
    <property type="term" value="F:ribosome binding"/>
    <property type="evidence" value="ECO:0007669"/>
    <property type="project" value="InterPro"/>
</dbReference>
<keyword evidence="8" id="KW-0805">Transcription regulation</keyword>
<keyword evidence="14" id="KW-1185">Reference proteome</keyword>
<dbReference type="Pfam" id="PF21485">
    <property type="entry name" value="IF5A-like_N"/>
    <property type="match status" value="1"/>
</dbReference>
<dbReference type="OrthoDB" id="9975114at2759"/>
<dbReference type="InterPro" id="IPR001884">
    <property type="entry name" value="IF5A-like"/>
</dbReference>
<name>R9API1_WALI9</name>
<dbReference type="GO" id="GO:0003723">
    <property type="term" value="F:RNA binding"/>
    <property type="evidence" value="ECO:0007669"/>
    <property type="project" value="UniProtKB-KW"/>
</dbReference>
<dbReference type="FunFam" id="2.30.30.30:FF:000007">
    <property type="entry name" value="Eukaryotic translation initiation factor 5A"/>
    <property type="match status" value="1"/>
</dbReference>
<evidence type="ECO:0000256" key="10">
    <source>
        <dbReference type="ARBA" id="ARBA00023163"/>
    </source>
</evidence>
<dbReference type="GO" id="GO:0046982">
    <property type="term" value="F:protein heterodimerization activity"/>
    <property type="evidence" value="ECO:0007669"/>
    <property type="project" value="InterPro"/>
</dbReference>
<evidence type="ECO:0000256" key="9">
    <source>
        <dbReference type="ARBA" id="ARBA00023071"/>
    </source>
</evidence>
<comment type="similarity">
    <text evidence="3">Belongs to the eIF-5A family.</text>
</comment>
<feature type="domain" description="Translation initiation factor 5A C-terminal" evidence="12">
    <location>
        <begin position="540"/>
        <end position="607"/>
    </location>
</feature>
<protein>
    <submittedName>
        <fullName evidence="13">Eukaryotic translation initiation factor 5A</fullName>
    </submittedName>
</protein>
<dbReference type="InterPro" id="IPR009072">
    <property type="entry name" value="Histone-fold"/>
</dbReference>